<dbReference type="Proteomes" id="UP000321291">
    <property type="component" value="Chromosome"/>
</dbReference>
<dbReference type="AlphaFoldDB" id="A0A5B8VPQ9"/>
<gene>
    <name evidence="6" type="ORF">FSB73_16970</name>
</gene>
<evidence type="ECO:0000313" key="6">
    <source>
        <dbReference type="EMBL" id="QEC73121.1"/>
    </source>
</evidence>
<dbReference type="SUPFAM" id="SSF51445">
    <property type="entry name" value="(Trans)glycosidases"/>
    <property type="match status" value="1"/>
</dbReference>
<feature type="signal peptide" evidence="4">
    <location>
        <begin position="1"/>
        <end position="21"/>
    </location>
</feature>
<feature type="chain" id="PRO_5022972312" evidence="4">
    <location>
        <begin position="22"/>
        <end position="322"/>
    </location>
</feature>
<keyword evidence="2 3" id="KW-0326">Glycosidase</keyword>
<dbReference type="Pfam" id="PF00150">
    <property type="entry name" value="Cellulase"/>
    <property type="match status" value="1"/>
</dbReference>
<evidence type="ECO:0000256" key="4">
    <source>
        <dbReference type="SAM" id="SignalP"/>
    </source>
</evidence>
<dbReference type="EMBL" id="CP042434">
    <property type="protein sequence ID" value="QEC73121.1"/>
    <property type="molecule type" value="Genomic_DNA"/>
</dbReference>
<keyword evidence="7" id="KW-1185">Reference proteome</keyword>
<dbReference type="Gene3D" id="3.20.20.80">
    <property type="entry name" value="Glycosidases"/>
    <property type="match status" value="1"/>
</dbReference>
<evidence type="ECO:0000256" key="3">
    <source>
        <dbReference type="RuleBase" id="RU361153"/>
    </source>
</evidence>
<accession>A0A5B8VPQ9</accession>
<reference evidence="6 7" key="1">
    <citation type="journal article" date="2017" name="Int. J. Syst. Evol. Microbiol.">
        <title>Arachidicoccus ginsenosidivorans sp. nov., with ginsenoside-converting activity isolated from ginseng cultivating soil.</title>
        <authorList>
            <person name="Siddiqi M.Z."/>
            <person name="Aslam Z."/>
            <person name="Im W.T."/>
        </authorList>
    </citation>
    <scope>NUCLEOTIDE SEQUENCE [LARGE SCALE GENOMIC DNA]</scope>
    <source>
        <strain evidence="6 7">Gsoil 809</strain>
    </source>
</reference>
<evidence type="ECO:0000259" key="5">
    <source>
        <dbReference type="Pfam" id="PF00150"/>
    </source>
</evidence>
<organism evidence="6 7">
    <name type="scientific">Arachidicoccus ginsenosidivorans</name>
    <dbReference type="NCBI Taxonomy" id="496057"/>
    <lineage>
        <taxon>Bacteria</taxon>
        <taxon>Pseudomonadati</taxon>
        <taxon>Bacteroidota</taxon>
        <taxon>Chitinophagia</taxon>
        <taxon>Chitinophagales</taxon>
        <taxon>Chitinophagaceae</taxon>
        <taxon>Arachidicoccus</taxon>
    </lineage>
</organism>
<name>A0A5B8VPQ9_9BACT</name>
<keyword evidence="1 3" id="KW-0378">Hydrolase</keyword>
<evidence type="ECO:0000256" key="2">
    <source>
        <dbReference type="ARBA" id="ARBA00023295"/>
    </source>
</evidence>
<evidence type="ECO:0000256" key="1">
    <source>
        <dbReference type="ARBA" id="ARBA00022801"/>
    </source>
</evidence>
<dbReference type="RefSeq" id="WP_146784877.1">
    <property type="nucleotide sequence ID" value="NZ_CP042434.1"/>
</dbReference>
<proteinExistence type="inferred from homology"/>
<dbReference type="GO" id="GO:0000272">
    <property type="term" value="P:polysaccharide catabolic process"/>
    <property type="evidence" value="ECO:0007669"/>
    <property type="project" value="InterPro"/>
</dbReference>
<dbReference type="InterPro" id="IPR017853">
    <property type="entry name" value="GH"/>
</dbReference>
<dbReference type="KEGG" id="agi:FSB73_16970"/>
<comment type="similarity">
    <text evidence="3">Belongs to the glycosyl hydrolase 5 (cellulase A) family.</text>
</comment>
<dbReference type="GO" id="GO:0004553">
    <property type="term" value="F:hydrolase activity, hydrolyzing O-glycosyl compounds"/>
    <property type="evidence" value="ECO:0007669"/>
    <property type="project" value="InterPro"/>
</dbReference>
<dbReference type="PROSITE" id="PS51257">
    <property type="entry name" value="PROKAR_LIPOPROTEIN"/>
    <property type="match status" value="1"/>
</dbReference>
<evidence type="ECO:0000313" key="7">
    <source>
        <dbReference type="Proteomes" id="UP000321291"/>
    </source>
</evidence>
<dbReference type="InterPro" id="IPR001547">
    <property type="entry name" value="Glyco_hydro_5"/>
</dbReference>
<dbReference type="OrthoDB" id="1312312at2"/>
<protein>
    <submittedName>
        <fullName evidence="6">Glycoside hydrolase family 5 protein</fullName>
    </submittedName>
</protein>
<keyword evidence="4" id="KW-0732">Signal</keyword>
<feature type="domain" description="Glycoside hydrolase family 5" evidence="5">
    <location>
        <begin position="80"/>
        <end position="289"/>
    </location>
</feature>
<sequence length="322" mass="35759">MQGKLALMVSACLFSIGCAHPDGQSNESKPAQYQRNLTGSDSFAIGNGVNLQPSYYNQGKVDFAWPLMQSKDKIKTVRLEIEPDRVLQATDWISQASKAGYTIIATYHKSKILGSNDPAAVQQAASWWQQNYERLISGLAKNEHGHTDSSRLIINLINEWGNHKVTPASYATTYNSAIATIRTFYQGYIIIDIPGWGQETYTAYQACKTSNPRITDPKIVLSAHIYKGGYNQGRGHTLEPKDLEDMQKTGYPCIVGEFGTGQGPCHWDSCVDYAKKLGWPVIAWCWNGDGGTMNMVKPAWKVMPSAGSYGFSTYFDSLYQHL</sequence>